<gene>
    <name evidence="2" type="ORF">chiPu_0016670</name>
</gene>
<keyword evidence="3" id="KW-1185">Reference proteome</keyword>
<dbReference type="Proteomes" id="UP000287033">
    <property type="component" value="Unassembled WGS sequence"/>
</dbReference>
<feature type="compositionally biased region" description="Gly residues" evidence="1">
    <location>
        <begin position="1"/>
        <end position="12"/>
    </location>
</feature>
<dbReference type="EMBL" id="BEZZ01001124">
    <property type="protein sequence ID" value="GCC38158.1"/>
    <property type="molecule type" value="Genomic_DNA"/>
</dbReference>
<reference evidence="2 3" key="1">
    <citation type="journal article" date="2018" name="Nat. Ecol. Evol.">
        <title>Shark genomes provide insights into elasmobranch evolution and the origin of vertebrates.</title>
        <authorList>
            <person name="Hara Y"/>
            <person name="Yamaguchi K"/>
            <person name="Onimaru K"/>
            <person name="Kadota M"/>
            <person name="Koyanagi M"/>
            <person name="Keeley SD"/>
            <person name="Tatsumi K"/>
            <person name="Tanaka K"/>
            <person name="Motone F"/>
            <person name="Kageyama Y"/>
            <person name="Nozu R"/>
            <person name="Adachi N"/>
            <person name="Nishimura O"/>
            <person name="Nakagawa R"/>
            <person name="Tanegashima C"/>
            <person name="Kiyatake I"/>
            <person name="Matsumoto R"/>
            <person name="Murakumo K"/>
            <person name="Nishida K"/>
            <person name="Terakita A"/>
            <person name="Kuratani S"/>
            <person name="Sato K"/>
            <person name="Hyodo S Kuraku.S."/>
        </authorList>
    </citation>
    <scope>NUCLEOTIDE SEQUENCE [LARGE SCALE GENOMIC DNA]</scope>
</reference>
<comment type="caution">
    <text evidence="2">The sequence shown here is derived from an EMBL/GenBank/DDBJ whole genome shotgun (WGS) entry which is preliminary data.</text>
</comment>
<dbReference type="AlphaFoldDB" id="A0A401T684"/>
<sequence length="79" mass="8386">MMSDVWGGGGGTTPARRDVLSGSVSGGGELAKGRVQYALGAVTLIRHNVTRRNRGLTSQQRGGRLAFNRHRRHDAVCAA</sequence>
<evidence type="ECO:0000313" key="3">
    <source>
        <dbReference type="Proteomes" id="UP000287033"/>
    </source>
</evidence>
<evidence type="ECO:0000313" key="2">
    <source>
        <dbReference type="EMBL" id="GCC38158.1"/>
    </source>
</evidence>
<accession>A0A401T684</accession>
<protein>
    <submittedName>
        <fullName evidence="2">Uncharacterized protein</fullName>
    </submittedName>
</protein>
<feature type="region of interest" description="Disordered" evidence="1">
    <location>
        <begin position="1"/>
        <end position="25"/>
    </location>
</feature>
<organism evidence="2 3">
    <name type="scientific">Chiloscyllium punctatum</name>
    <name type="common">Brownbanded bambooshark</name>
    <name type="synonym">Hemiscyllium punctatum</name>
    <dbReference type="NCBI Taxonomy" id="137246"/>
    <lineage>
        <taxon>Eukaryota</taxon>
        <taxon>Metazoa</taxon>
        <taxon>Chordata</taxon>
        <taxon>Craniata</taxon>
        <taxon>Vertebrata</taxon>
        <taxon>Chondrichthyes</taxon>
        <taxon>Elasmobranchii</taxon>
        <taxon>Galeomorphii</taxon>
        <taxon>Galeoidea</taxon>
        <taxon>Orectolobiformes</taxon>
        <taxon>Hemiscylliidae</taxon>
        <taxon>Chiloscyllium</taxon>
    </lineage>
</organism>
<proteinExistence type="predicted"/>
<name>A0A401T684_CHIPU</name>
<evidence type="ECO:0000256" key="1">
    <source>
        <dbReference type="SAM" id="MobiDB-lite"/>
    </source>
</evidence>